<organism evidence="4 5">
    <name type="scientific">Roridomyces roridus</name>
    <dbReference type="NCBI Taxonomy" id="1738132"/>
    <lineage>
        <taxon>Eukaryota</taxon>
        <taxon>Fungi</taxon>
        <taxon>Dikarya</taxon>
        <taxon>Basidiomycota</taxon>
        <taxon>Agaricomycotina</taxon>
        <taxon>Agaricomycetes</taxon>
        <taxon>Agaricomycetidae</taxon>
        <taxon>Agaricales</taxon>
        <taxon>Marasmiineae</taxon>
        <taxon>Mycenaceae</taxon>
        <taxon>Roridomyces</taxon>
    </lineage>
</organism>
<dbReference type="Pfam" id="PF11999">
    <property type="entry name" value="Ice_binding"/>
    <property type="match status" value="1"/>
</dbReference>
<keyword evidence="2 3" id="KW-0732">Signal</keyword>
<reference evidence="4" key="1">
    <citation type="submission" date="2023-03" db="EMBL/GenBank/DDBJ databases">
        <title>Massive genome expansion in bonnet fungi (Mycena s.s.) driven by repeated elements and novel gene families across ecological guilds.</title>
        <authorList>
            <consortium name="Lawrence Berkeley National Laboratory"/>
            <person name="Harder C.B."/>
            <person name="Miyauchi S."/>
            <person name="Viragh M."/>
            <person name="Kuo A."/>
            <person name="Thoen E."/>
            <person name="Andreopoulos B."/>
            <person name="Lu D."/>
            <person name="Skrede I."/>
            <person name="Drula E."/>
            <person name="Henrissat B."/>
            <person name="Morin E."/>
            <person name="Kohler A."/>
            <person name="Barry K."/>
            <person name="LaButti K."/>
            <person name="Morin E."/>
            <person name="Salamov A."/>
            <person name="Lipzen A."/>
            <person name="Mereny Z."/>
            <person name="Hegedus B."/>
            <person name="Baldrian P."/>
            <person name="Stursova M."/>
            <person name="Weitz H."/>
            <person name="Taylor A."/>
            <person name="Grigoriev I.V."/>
            <person name="Nagy L.G."/>
            <person name="Martin F."/>
            <person name="Kauserud H."/>
        </authorList>
    </citation>
    <scope>NUCLEOTIDE SEQUENCE</scope>
    <source>
        <strain evidence="4">9284</strain>
    </source>
</reference>
<evidence type="ECO:0000256" key="3">
    <source>
        <dbReference type="SAM" id="SignalP"/>
    </source>
</evidence>
<accession>A0AAD7C8B5</accession>
<evidence type="ECO:0000313" key="5">
    <source>
        <dbReference type="Proteomes" id="UP001221142"/>
    </source>
</evidence>
<evidence type="ECO:0000313" key="4">
    <source>
        <dbReference type="EMBL" id="KAJ7641636.1"/>
    </source>
</evidence>
<comment type="similarity">
    <text evidence="1">Belongs to the ice-binding protein family.</text>
</comment>
<dbReference type="InterPro" id="IPR021884">
    <property type="entry name" value="Ice-bd_prot"/>
</dbReference>
<feature type="signal peptide" evidence="3">
    <location>
        <begin position="1"/>
        <end position="22"/>
    </location>
</feature>
<evidence type="ECO:0000256" key="2">
    <source>
        <dbReference type="ARBA" id="ARBA00022729"/>
    </source>
</evidence>
<sequence>MIANTFAICLLVVVTALSSVNALGPAPVNLRTAANFAILAKSGVSTVPPSVIVGAVAVSPIAATGLTGFSLTVDSTKQFATSSQVTGHLLAASFAAPTPATLTVAIGDMGTAFTDATGRVNPNFTNLASGAIGGLVLVPGLYKWTGAVTIGADVTITGASSDTWIFQVTGTFSVAAGKRVLLAGGASAANIVWVVSGAVSVGAGAHLEGVVLGKTSITLLTGASANSRLLAQTAVALQKATVTN</sequence>
<protein>
    <submittedName>
        <fullName evidence="4">Antifreeze protein</fullName>
    </submittedName>
</protein>
<comment type="caution">
    <text evidence="4">The sequence shown here is derived from an EMBL/GenBank/DDBJ whole genome shotgun (WGS) entry which is preliminary data.</text>
</comment>
<gene>
    <name evidence="4" type="ORF">FB45DRAFT_988247</name>
</gene>
<proteinExistence type="inferred from homology"/>
<evidence type="ECO:0000256" key="1">
    <source>
        <dbReference type="ARBA" id="ARBA00005445"/>
    </source>
</evidence>
<dbReference type="EMBL" id="JARKIF010000004">
    <property type="protein sequence ID" value="KAJ7641636.1"/>
    <property type="molecule type" value="Genomic_DNA"/>
</dbReference>
<keyword evidence="5" id="KW-1185">Reference proteome</keyword>
<feature type="chain" id="PRO_5042016283" evidence="3">
    <location>
        <begin position="23"/>
        <end position="244"/>
    </location>
</feature>
<name>A0AAD7C8B5_9AGAR</name>
<dbReference type="Proteomes" id="UP001221142">
    <property type="component" value="Unassembled WGS sequence"/>
</dbReference>
<dbReference type="AlphaFoldDB" id="A0AAD7C8B5"/>